<proteinExistence type="predicted"/>
<name>A0A846RHH8_9MICC</name>
<organism evidence="2 3">
    <name type="scientific">Arthrobacter pigmenti</name>
    <dbReference type="NCBI Taxonomy" id="271432"/>
    <lineage>
        <taxon>Bacteria</taxon>
        <taxon>Bacillati</taxon>
        <taxon>Actinomycetota</taxon>
        <taxon>Actinomycetes</taxon>
        <taxon>Micrococcales</taxon>
        <taxon>Micrococcaceae</taxon>
        <taxon>Arthrobacter</taxon>
    </lineage>
</organism>
<dbReference type="InterPro" id="IPR052702">
    <property type="entry name" value="MscS-like_channel"/>
</dbReference>
<protein>
    <submittedName>
        <fullName evidence="2">Transposase</fullName>
    </submittedName>
</protein>
<evidence type="ECO:0000259" key="1">
    <source>
        <dbReference type="Pfam" id="PF13358"/>
    </source>
</evidence>
<dbReference type="NCBIfam" id="NF033545">
    <property type="entry name" value="transpos_IS630"/>
    <property type="match status" value="1"/>
</dbReference>
<reference evidence="2 3" key="1">
    <citation type="submission" date="2020-03" db="EMBL/GenBank/DDBJ databases">
        <title>Sequencing the genomes of 1000 actinobacteria strains.</title>
        <authorList>
            <person name="Klenk H.-P."/>
        </authorList>
    </citation>
    <scope>NUCLEOTIDE SEQUENCE [LARGE SCALE GENOMIC DNA]</scope>
    <source>
        <strain evidence="2 3">DSM 16403</strain>
    </source>
</reference>
<dbReference type="Pfam" id="PF13358">
    <property type="entry name" value="DDE_3"/>
    <property type="match status" value="1"/>
</dbReference>
<dbReference type="InterPro" id="IPR036397">
    <property type="entry name" value="RNaseH_sf"/>
</dbReference>
<keyword evidence="3" id="KW-1185">Reference proteome</keyword>
<dbReference type="RefSeq" id="WP_167993314.1">
    <property type="nucleotide sequence ID" value="NZ_JAATJL010000001.1"/>
</dbReference>
<dbReference type="AlphaFoldDB" id="A0A846RHH8"/>
<dbReference type="PANTHER" id="PTHR30347">
    <property type="entry name" value="POTASSIUM CHANNEL RELATED"/>
    <property type="match status" value="1"/>
</dbReference>
<dbReference type="InterPro" id="IPR009057">
    <property type="entry name" value="Homeodomain-like_sf"/>
</dbReference>
<dbReference type="InterPro" id="IPR012337">
    <property type="entry name" value="RNaseH-like_sf"/>
</dbReference>
<dbReference type="EMBL" id="JAATJL010000001">
    <property type="protein sequence ID" value="NJC22613.1"/>
    <property type="molecule type" value="Genomic_DNA"/>
</dbReference>
<gene>
    <name evidence="2" type="ORF">BJ994_001689</name>
</gene>
<evidence type="ECO:0000313" key="3">
    <source>
        <dbReference type="Proteomes" id="UP000547458"/>
    </source>
</evidence>
<sequence length="363" mass="41361">MPRTGRPKAELTLTDDERQILTRWARRAKSSQALALRSRIVLSCSEGKTNKDAAAALGVTSPTVAKWRSRFIEHRLDGLVDEPRPGRPATITANQVEDVVVSTLEHTPKNATHWSRAKMAERSGLSKSTIGRIWKAFDLKPHRADGFKLSNDPMFVEKVYDIVGLYLNPPESAVVLSVDEKSQVQALSRSQPAFPMMPGMLERRTHDYARHGTTSLFAALNVADGTVIASTHRKHRAIEFRKFLTKIDKEVPDHLDIHVICDNYGTHKHPTVKTWLDKQPRFHIHFTPTYSSWINQVERLFAEVTRDLLQRSDHRSVQALEKDLREWVKAWNEDPQPYVWTKTADEILESLSRLMQRTTGAGH</sequence>
<feature type="domain" description="Tc1-like transposase DDE" evidence="1">
    <location>
        <begin position="175"/>
        <end position="320"/>
    </location>
</feature>
<dbReference type="Pfam" id="PF13565">
    <property type="entry name" value="HTH_32"/>
    <property type="match status" value="1"/>
</dbReference>
<dbReference type="Gene3D" id="3.30.420.10">
    <property type="entry name" value="Ribonuclease H-like superfamily/Ribonuclease H"/>
    <property type="match status" value="1"/>
</dbReference>
<dbReference type="InterPro" id="IPR038717">
    <property type="entry name" value="Tc1-like_DDE_dom"/>
</dbReference>
<dbReference type="SUPFAM" id="SSF46689">
    <property type="entry name" value="Homeodomain-like"/>
    <property type="match status" value="1"/>
</dbReference>
<accession>A0A846RHH8</accession>
<dbReference type="SUPFAM" id="SSF53098">
    <property type="entry name" value="Ribonuclease H-like"/>
    <property type="match status" value="1"/>
</dbReference>
<dbReference type="Proteomes" id="UP000547458">
    <property type="component" value="Unassembled WGS sequence"/>
</dbReference>
<dbReference type="GO" id="GO:0003676">
    <property type="term" value="F:nucleic acid binding"/>
    <property type="evidence" value="ECO:0007669"/>
    <property type="project" value="InterPro"/>
</dbReference>
<dbReference type="InterPro" id="IPR047655">
    <property type="entry name" value="Transpos_IS630-like"/>
</dbReference>
<evidence type="ECO:0000313" key="2">
    <source>
        <dbReference type="EMBL" id="NJC22613.1"/>
    </source>
</evidence>
<comment type="caution">
    <text evidence="2">The sequence shown here is derived from an EMBL/GenBank/DDBJ whole genome shotgun (WGS) entry which is preliminary data.</text>
</comment>
<dbReference type="PANTHER" id="PTHR30347:SF1">
    <property type="entry name" value="MECHANOSENSITIVE CHANNEL MSCK"/>
    <property type="match status" value="1"/>
</dbReference>